<evidence type="ECO:0000256" key="1">
    <source>
        <dbReference type="SAM" id="MobiDB-lite"/>
    </source>
</evidence>
<proteinExistence type="predicted"/>
<keyword evidence="3" id="KW-1185">Reference proteome</keyword>
<gene>
    <name evidence="2" type="ORF">NDU88_002651</name>
</gene>
<name>A0AAV7PFW9_PLEWA</name>
<organism evidence="2 3">
    <name type="scientific">Pleurodeles waltl</name>
    <name type="common">Iberian ribbed newt</name>
    <dbReference type="NCBI Taxonomy" id="8319"/>
    <lineage>
        <taxon>Eukaryota</taxon>
        <taxon>Metazoa</taxon>
        <taxon>Chordata</taxon>
        <taxon>Craniata</taxon>
        <taxon>Vertebrata</taxon>
        <taxon>Euteleostomi</taxon>
        <taxon>Amphibia</taxon>
        <taxon>Batrachia</taxon>
        <taxon>Caudata</taxon>
        <taxon>Salamandroidea</taxon>
        <taxon>Salamandridae</taxon>
        <taxon>Pleurodelinae</taxon>
        <taxon>Pleurodeles</taxon>
    </lineage>
</organism>
<evidence type="ECO:0000313" key="2">
    <source>
        <dbReference type="EMBL" id="KAJ1124190.1"/>
    </source>
</evidence>
<sequence>MPARTRIRVNVDKTLPSEEEPPRREISCDYAPTPCYTQNGIMKCGNKKNDDTVYQLVPLTIENMAKILKHLSVLWKLKNDQSGRKSKQK</sequence>
<dbReference type="AlphaFoldDB" id="A0AAV7PFW9"/>
<comment type="caution">
    <text evidence="2">The sequence shown here is derived from an EMBL/GenBank/DDBJ whole genome shotgun (WGS) entry which is preliminary data.</text>
</comment>
<accession>A0AAV7PFW9</accession>
<evidence type="ECO:0000313" key="3">
    <source>
        <dbReference type="Proteomes" id="UP001066276"/>
    </source>
</evidence>
<feature type="region of interest" description="Disordered" evidence="1">
    <location>
        <begin position="1"/>
        <end position="26"/>
    </location>
</feature>
<dbReference type="EMBL" id="JANPWB010000011">
    <property type="protein sequence ID" value="KAJ1124190.1"/>
    <property type="molecule type" value="Genomic_DNA"/>
</dbReference>
<protein>
    <submittedName>
        <fullName evidence="2">Uncharacterized protein</fullName>
    </submittedName>
</protein>
<dbReference type="Proteomes" id="UP001066276">
    <property type="component" value="Chromosome 7"/>
</dbReference>
<reference evidence="2" key="1">
    <citation type="journal article" date="2022" name="bioRxiv">
        <title>Sequencing and chromosome-scale assembly of the giantPleurodeles waltlgenome.</title>
        <authorList>
            <person name="Brown T."/>
            <person name="Elewa A."/>
            <person name="Iarovenko S."/>
            <person name="Subramanian E."/>
            <person name="Araus A.J."/>
            <person name="Petzold A."/>
            <person name="Susuki M."/>
            <person name="Suzuki K.-i.T."/>
            <person name="Hayashi T."/>
            <person name="Toyoda A."/>
            <person name="Oliveira C."/>
            <person name="Osipova E."/>
            <person name="Leigh N.D."/>
            <person name="Simon A."/>
            <person name="Yun M.H."/>
        </authorList>
    </citation>
    <scope>NUCLEOTIDE SEQUENCE</scope>
    <source>
        <strain evidence="2">20211129_DDA</strain>
        <tissue evidence="2">Liver</tissue>
    </source>
</reference>